<name>A0A9P0BC97_BRAAE</name>
<dbReference type="OrthoDB" id="1393670at2759"/>
<dbReference type="Proteomes" id="UP001154078">
    <property type="component" value="Chromosome 6"/>
</dbReference>
<dbReference type="GO" id="GO:0050038">
    <property type="term" value="F:L-xylulose reductase (NADPH) activity"/>
    <property type="evidence" value="ECO:0007669"/>
    <property type="project" value="TreeGrafter"/>
</dbReference>
<dbReference type="GO" id="GO:0004090">
    <property type="term" value="F:carbonyl reductase (NADPH) activity"/>
    <property type="evidence" value="ECO:0007669"/>
    <property type="project" value="TreeGrafter"/>
</dbReference>
<dbReference type="PANTHER" id="PTHR44252">
    <property type="entry name" value="D-ERYTHRULOSE REDUCTASE"/>
    <property type="match status" value="1"/>
</dbReference>
<sequence>MNNFCGKRVLVTGAAQGIGYGITKRLVELGATVVALDVSTEKLGQLKQEFPKIENISVNLKDWNATKKAVTSVFPINHLVNNAGVAIVEPFLEVSEKNFDVSFDVNIKAVFNVTQTVIENLTSTNTPGSIVNISSQASQAALFEHSVYCSSKGAVDAFTRAVALEFGPKNIRINAVNPTVVMTELGRKVWSAPKKSEPMLAKIPMNRFAKIEDVVEAVIFLLSDKASMITGTCLPVDGGFLAC</sequence>
<accession>A0A9P0BC97</accession>
<evidence type="ECO:0000256" key="3">
    <source>
        <dbReference type="ARBA" id="ARBA00022857"/>
    </source>
</evidence>
<reference evidence="5" key="1">
    <citation type="submission" date="2021-12" db="EMBL/GenBank/DDBJ databases">
        <authorList>
            <person name="King R."/>
        </authorList>
    </citation>
    <scope>NUCLEOTIDE SEQUENCE</scope>
</reference>
<dbReference type="AlphaFoldDB" id="A0A9P0BC97"/>
<dbReference type="PANTHER" id="PTHR44252:SF3">
    <property type="entry name" value="D-ERYTHRULOSE REDUCTASE-RELATED"/>
    <property type="match status" value="1"/>
</dbReference>
<keyword evidence="6" id="KW-1185">Reference proteome</keyword>
<dbReference type="SUPFAM" id="SSF51735">
    <property type="entry name" value="NAD(P)-binding Rossmann-fold domains"/>
    <property type="match status" value="1"/>
</dbReference>
<dbReference type="InterPro" id="IPR036291">
    <property type="entry name" value="NAD(P)-bd_dom_sf"/>
</dbReference>
<dbReference type="EMBL" id="OV121137">
    <property type="protein sequence ID" value="CAH0558881.1"/>
    <property type="molecule type" value="Genomic_DNA"/>
</dbReference>
<evidence type="ECO:0000256" key="2">
    <source>
        <dbReference type="ARBA" id="ARBA00011881"/>
    </source>
</evidence>
<dbReference type="FunFam" id="3.40.50.720:FF:000214">
    <property type="entry name" value="L-xylulose reductase"/>
    <property type="match status" value="1"/>
</dbReference>
<evidence type="ECO:0008006" key="7">
    <source>
        <dbReference type="Google" id="ProtNLM"/>
    </source>
</evidence>
<dbReference type="Gene3D" id="3.40.50.720">
    <property type="entry name" value="NAD(P)-binding Rossmann-like Domain"/>
    <property type="match status" value="1"/>
</dbReference>
<dbReference type="PRINTS" id="PR00081">
    <property type="entry name" value="GDHRDH"/>
</dbReference>
<dbReference type="InterPro" id="IPR020904">
    <property type="entry name" value="Sc_DH/Rdtase_CS"/>
</dbReference>
<dbReference type="GO" id="GO:0006006">
    <property type="term" value="P:glucose metabolic process"/>
    <property type="evidence" value="ECO:0007669"/>
    <property type="project" value="TreeGrafter"/>
</dbReference>
<keyword evidence="4" id="KW-0560">Oxidoreductase</keyword>
<dbReference type="GO" id="GO:0005997">
    <property type="term" value="P:xylulose metabolic process"/>
    <property type="evidence" value="ECO:0007669"/>
    <property type="project" value="TreeGrafter"/>
</dbReference>
<dbReference type="InterPro" id="IPR051737">
    <property type="entry name" value="L-xylulose/Carbonyl_redctase"/>
</dbReference>
<evidence type="ECO:0000313" key="6">
    <source>
        <dbReference type="Proteomes" id="UP001154078"/>
    </source>
</evidence>
<protein>
    <recommendedName>
        <fullName evidence="7">L-xylulose reductase</fullName>
    </recommendedName>
</protein>
<comment type="similarity">
    <text evidence="1">Belongs to the short-chain dehydrogenases/reductases (SDR) family.</text>
</comment>
<evidence type="ECO:0000256" key="4">
    <source>
        <dbReference type="ARBA" id="ARBA00023002"/>
    </source>
</evidence>
<evidence type="ECO:0000313" key="5">
    <source>
        <dbReference type="EMBL" id="CAH0558881.1"/>
    </source>
</evidence>
<proteinExistence type="inferred from homology"/>
<dbReference type="Pfam" id="PF13561">
    <property type="entry name" value="adh_short_C2"/>
    <property type="match status" value="1"/>
</dbReference>
<evidence type="ECO:0000256" key="1">
    <source>
        <dbReference type="ARBA" id="ARBA00006484"/>
    </source>
</evidence>
<organism evidence="5 6">
    <name type="scientific">Brassicogethes aeneus</name>
    <name type="common">Rape pollen beetle</name>
    <name type="synonym">Meligethes aeneus</name>
    <dbReference type="NCBI Taxonomy" id="1431903"/>
    <lineage>
        <taxon>Eukaryota</taxon>
        <taxon>Metazoa</taxon>
        <taxon>Ecdysozoa</taxon>
        <taxon>Arthropoda</taxon>
        <taxon>Hexapoda</taxon>
        <taxon>Insecta</taxon>
        <taxon>Pterygota</taxon>
        <taxon>Neoptera</taxon>
        <taxon>Endopterygota</taxon>
        <taxon>Coleoptera</taxon>
        <taxon>Polyphaga</taxon>
        <taxon>Cucujiformia</taxon>
        <taxon>Nitidulidae</taxon>
        <taxon>Meligethinae</taxon>
        <taxon>Brassicogethes</taxon>
    </lineage>
</organism>
<gene>
    <name evidence="5" type="ORF">MELIAE_LOCUS9116</name>
</gene>
<keyword evidence="3" id="KW-0521">NADP</keyword>
<dbReference type="InterPro" id="IPR002347">
    <property type="entry name" value="SDR_fam"/>
</dbReference>
<comment type="subunit">
    <text evidence="2">Homotetramer.</text>
</comment>
<dbReference type="PROSITE" id="PS00061">
    <property type="entry name" value="ADH_SHORT"/>
    <property type="match status" value="1"/>
</dbReference>
<dbReference type="PRINTS" id="PR00080">
    <property type="entry name" value="SDRFAMILY"/>
</dbReference>